<dbReference type="EMBL" id="JACJVJ010000001">
    <property type="protein sequence ID" value="MBC2776200.1"/>
    <property type="molecule type" value="Genomic_DNA"/>
</dbReference>
<sequence length="148" mass="16671">MVVRVTNDNYAQLKQVFGWMTENALPLPPGFPLDAHPIAALELSEVTSPARARQGLAMALGDLLEATENLEAKRIGIIDQALEEQSLPTWSSIRLKFSRKLQAILARGRVRSETEYYALRNVVESMEPEMRVTAWAMLSDFEERNVRG</sequence>
<reference evidence="1 2" key="1">
    <citation type="submission" date="2020-08" db="EMBL/GenBank/DDBJ databases">
        <title>Draft genome sequence of Parasphingopyxis sp. GrpM-11.</title>
        <authorList>
            <person name="Oh J."/>
            <person name="Roh D.-H."/>
        </authorList>
    </citation>
    <scope>NUCLEOTIDE SEQUENCE [LARGE SCALE GENOMIC DNA]</scope>
    <source>
        <strain evidence="1 2">GrpM-11</strain>
    </source>
</reference>
<proteinExistence type="predicted"/>
<name>A0A842HW81_9SPHN</name>
<comment type="caution">
    <text evidence="1">The sequence shown here is derived from an EMBL/GenBank/DDBJ whole genome shotgun (WGS) entry which is preliminary data.</text>
</comment>
<keyword evidence="2" id="KW-1185">Reference proteome</keyword>
<dbReference type="RefSeq" id="WP_185799506.1">
    <property type="nucleotide sequence ID" value="NZ_JACJVJ010000001.1"/>
</dbReference>
<gene>
    <name evidence="1" type="ORF">H6P80_01070</name>
</gene>
<protein>
    <submittedName>
        <fullName evidence="1">Uncharacterized protein</fullName>
    </submittedName>
</protein>
<accession>A0A842HW81</accession>
<evidence type="ECO:0000313" key="2">
    <source>
        <dbReference type="Proteomes" id="UP000564378"/>
    </source>
</evidence>
<dbReference type="AlphaFoldDB" id="A0A842HW81"/>
<dbReference type="Proteomes" id="UP000564378">
    <property type="component" value="Unassembled WGS sequence"/>
</dbReference>
<organism evidence="1 2">
    <name type="scientific">Parasphingopyxis marina</name>
    <dbReference type="NCBI Taxonomy" id="2761622"/>
    <lineage>
        <taxon>Bacteria</taxon>
        <taxon>Pseudomonadati</taxon>
        <taxon>Pseudomonadota</taxon>
        <taxon>Alphaproteobacteria</taxon>
        <taxon>Sphingomonadales</taxon>
        <taxon>Sphingomonadaceae</taxon>
        <taxon>Parasphingopyxis</taxon>
    </lineage>
</organism>
<evidence type="ECO:0000313" key="1">
    <source>
        <dbReference type="EMBL" id="MBC2776200.1"/>
    </source>
</evidence>